<name>A0A0F5IU76_9BACT</name>
<dbReference type="InterPro" id="IPR049893">
    <property type="entry name" value="Bvu_2165-like_IHF-HU-DNA_bdg"/>
</dbReference>
<dbReference type="Pfam" id="PF14848">
    <property type="entry name" value="HU-DNA_bdg"/>
    <property type="match status" value="1"/>
</dbReference>
<organism evidence="3 4">
    <name type="scientific">Parabacteroides goldsteinii DSM 19448 = WAL 12034</name>
    <dbReference type="NCBI Taxonomy" id="927665"/>
    <lineage>
        <taxon>Bacteria</taxon>
        <taxon>Pseudomonadati</taxon>
        <taxon>Bacteroidota</taxon>
        <taxon>Bacteroidia</taxon>
        <taxon>Bacteroidales</taxon>
        <taxon>Tannerellaceae</taxon>
        <taxon>Parabacteroides</taxon>
    </lineage>
</organism>
<evidence type="ECO:0000313" key="4">
    <source>
        <dbReference type="Proteomes" id="UP000033047"/>
    </source>
</evidence>
<dbReference type="HOGENOM" id="CLU_092785_0_0_10"/>
<proteinExistence type="predicted"/>
<feature type="domain" description="DUF4469" evidence="1">
    <location>
        <begin position="140"/>
        <end position="235"/>
    </location>
</feature>
<feature type="domain" description="Bvu-2165-like IHF-HU-like DNA-binding" evidence="2">
    <location>
        <begin position="10"/>
        <end position="131"/>
    </location>
</feature>
<comment type="caution">
    <text evidence="3">The sequence shown here is derived from an EMBL/GenBank/DDBJ whole genome shotgun (WGS) entry which is preliminary data.</text>
</comment>
<reference evidence="3 4" key="1">
    <citation type="submission" date="2013-04" db="EMBL/GenBank/DDBJ databases">
        <title>The Genome Sequence of Parabacteroides goldsteinii DSM 19448.</title>
        <authorList>
            <consortium name="The Broad Institute Genomics Platform"/>
            <person name="Earl A."/>
            <person name="Ward D."/>
            <person name="Feldgarden M."/>
            <person name="Gevers D."/>
            <person name="Martens E."/>
            <person name="Sakamoto M."/>
            <person name="Benno Y."/>
            <person name="Song Y."/>
            <person name="Liu C."/>
            <person name="Lee J."/>
            <person name="Bolanos M."/>
            <person name="Vaisanen M.L."/>
            <person name="Finegold S.M."/>
            <person name="Walker B."/>
            <person name="Young S."/>
            <person name="Zeng Q."/>
            <person name="Gargeya S."/>
            <person name="Fitzgerald M."/>
            <person name="Haas B."/>
            <person name="Abouelleil A."/>
            <person name="Allen A.W."/>
            <person name="Alvarado L."/>
            <person name="Arachchi H.M."/>
            <person name="Berlin A.M."/>
            <person name="Chapman S.B."/>
            <person name="Gainer-Dewar J."/>
            <person name="Goldberg J."/>
            <person name="Griggs A."/>
            <person name="Gujja S."/>
            <person name="Hansen M."/>
            <person name="Howarth C."/>
            <person name="Imamovic A."/>
            <person name="Ireland A."/>
            <person name="Larimer J."/>
            <person name="McCowan C."/>
            <person name="Murphy C."/>
            <person name="Pearson M."/>
            <person name="Poon T.W."/>
            <person name="Priest M."/>
            <person name="Roberts A."/>
            <person name="Saif S."/>
            <person name="Shea T."/>
            <person name="Sisk P."/>
            <person name="Sykes S."/>
            <person name="Wortman J."/>
            <person name="Nusbaum C."/>
            <person name="Birren B."/>
        </authorList>
    </citation>
    <scope>NUCLEOTIDE SEQUENCE [LARGE SCALE GENOMIC DNA]</scope>
    <source>
        <strain evidence="3 4">DSM 19448</strain>
    </source>
</reference>
<sequence length="256" mass="28103">MEDYNKEYYWEFYLRDNPLTKDNTKDCIAEVKTGPKTLTKEDTAREIKRTGSELKLPTILSVTSQDSDIILEALLNGDSVTTDLCQFSPRILGAFENSDAQFDPAIHKLTFDIVPTKKLRDALKNVKVINMGTKADVARIRLVTDTLTGLFDGSITASEDIMITGNNIKIAGDDAVVGVFFVAGDGTTTKVTRRLTQNDPSKVIARVPALADGSYTLRIVTQFSQSSTTLKEARTLEYPTKLVVGDSGGGDRPEIE</sequence>
<dbReference type="Pfam" id="PF14734">
    <property type="entry name" value="DUF4469"/>
    <property type="match status" value="1"/>
</dbReference>
<evidence type="ECO:0000259" key="1">
    <source>
        <dbReference type="Pfam" id="PF14734"/>
    </source>
</evidence>
<dbReference type="GeneID" id="69980253"/>
<dbReference type="RefSeq" id="WP_046147068.1">
    <property type="nucleotide sequence ID" value="NZ_KQ033913.1"/>
</dbReference>
<dbReference type="EMBL" id="AQHV01000020">
    <property type="protein sequence ID" value="KKB49096.1"/>
    <property type="molecule type" value="Genomic_DNA"/>
</dbReference>
<dbReference type="Gene3D" id="2.70.50.70">
    <property type="match status" value="1"/>
</dbReference>
<dbReference type="PATRIC" id="fig|927665.4.peg.3829"/>
<gene>
    <name evidence="3" type="ORF">HMPREF1535_03722</name>
</gene>
<dbReference type="Proteomes" id="UP000033047">
    <property type="component" value="Unassembled WGS sequence"/>
</dbReference>
<evidence type="ECO:0000259" key="2">
    <source>
        <dbReference type="Pfam" id="PF14848"/>
    </source>
</evidence>
<dbReference type="InterPro" id="IPR027824">
    <property type="entry name" value="DUF4469"/>
</dbReference>
<dbReference type="CDD" id="cd12843">
    <property type="entry name" value="Bvu_2165_C_like"/>
    <property type="match status" value="1"/>
</dbReference>
<protein>
    <submittedName>
        <fullName evidence="3">Uncharacterized protein</fullName>
    </submittedName>
</protein>
<accession>A0A0F5IU76</accession>
<evidence type="ECO:0000313" key="3">
    <source>
        <dbReference type="EMBL" id="KKB49096.1"/>
    </source>
</evidence>
<dbReference type="AlphaFoldDB" id="A0A0F5IU76"/>
<dbReference type="STRING" id="927665.HMPREF1535_03722"/>